<dbReference type="GO" id="GO:0000160">
    <property type="term" value="P:phosphorelay signal transduction system"/>
    <property type="evidence" value="ECO:0007669"/>
    <property type="project" value="UniProtKB-KW"/>
</dbReference>
<reference evidence="3" key="1">
    <citation type="journal article" date="2020" name="Microb. Genom.">
        <title>Genetic diversity of clinical and environmental Mucorales isolates obtained from an investigation of mucormycosis cases among solid organ transplant recipients.</title>
        <authorList>
            <person name="Nguyen M.H."/>
            <person name="Kaul D."/>
            <person name="Muto C."/>
            <person name="Cheng S.J."/>
            <person name="Richter R.A."/>
            <person name="Bruno V.M."/>
            <person name="Liu G."/>
            <person name="Beyhan S."/>
            <person name="Sundermann A.J."/>
            <person name="Mounaud S."/>
            <person name="Pasculle A.W."/>
            <person name="Nierman W.C."/>
            <person name="Driscoll E."/>
            <person name="Cumbie R."/>
            <person name="Clancy C.J."/>
            <person name="Dupont C.L."/>
        </authorList>
    </citation>
    <scope>NUCLEOTIDE SEQUENCE</scope>
    <source>
        <strain evidence="3">GL11</strain>
    </source>
</reference>
<comment type="caution">
    <text evidence="3">The sequence shown here is derived from an EMBL/GenBank/DDBJ whole genome shotgun (WGS) entry which is preliminary data.</text>
</comment>
<dbReference type="Proteomes" id="UP000716291">
    <property type="component" value="Unassembled WGS sequence"/>
</dbReference>
<sequence length="92" mass="9860">MALDKGLALELDIDPAVPASLHTDAQRLGQVLKNLLSNALKFTQRGTVALRVSRVARDRVAPTAARTASSAARAWGCRSHAIWPRCWAAACP</sequence>
<accession>A0A9P7BJ42</accession>
<evidence type="ECO:0000256" key="1">
    <source>
        <dbReference type="ARBA" id="ARBA00022553"/>
    </source>
</evidence>
<keyword evidence="4" id="KW-1185">Reference proteome</keyword>
<evidence type="ECO:0000256" key="2">
    <source>
        <dbReference type="ARBA" id="ARBA00023012"/>
    </source>
</evidence>
<name>A0A9P7BJ42_RHIOR</name>
<protein>
    <recommendedName>
        <fullName evidence="5">Histidine kinase domain-containing protein</fullName>
    </recommendedName>
</protein>
<proteinExistence type="predicted"/>
<dbReference type="AlphaFoldDB" id="A0A9P7BJ42"/>
<dbReference type="EMBL" id="JAANQT010007848">
    <property type="protein sequence ID" value="KAG1284790.1"/>
    <property type="molecule type" value="Genomic_DNA"/>
</dbReference>
<keyword evidence="1" id="KW-0597">Phosphoprotein</keyword>
<keyword evidence="2" id="KW-0902">Two-component regulatory system</keyword>
<evidence type="ECO:0000313" key="4">
    <source>
        <dbReference type="Proteomes" id="UP000716291"/>
    </source>
</evidence>
<dbReference type="Gene3D" id="3.30.565.10">
    <property type="entry name" value="Histidine kinase-like ATPase, C-terminal domain"/>
    <property type="match status" value="1"/>
</dbReference>
<dbReference type="PANTHER" id="PTHR45339">
    <property type="entry name" value="HYBRID SIGNAL TRANSDUCTION HISTIDINE KINASE J"/>
    <property type="match status" value="1"/>
</dbReference>
<evidence type="ECO:0000313" key="3">
    <source>
        <dbReference type="EMBL" id="KAG1284790.1"/>
    </source>
</evidence>
<evidence type="ECO:0008006" key="5">
    <source>
        <dbReference type="Google" id="ProtNLM"/>
    </source>
</evidence>
<organism evidence="3 4">
    <name type="scientific">Rhizopus oryzae</name>
    <name type="common">Mucormycosis agent</name>
    <name type="synonym">Rhizopus arrhizus var. delemar</name>
    <dbReference type="NCBI Taxonomy" id="64495"/>
    <lineage>
        <taxon>Eukaryota</taxon>
        <taxon>Fungi</taxon>
        <taxon>Fungi incertae sedis</taxon>
        <taxon>Mucoromycota</taxon>
        <taxon>Mucoromycotina</taxon>
        <taxon>Mucoromycetes</taxon>
        <taxon>Mucorales</taxon>
        <taxon>Mucorineae</taxon>
        <taxon>Rhizopodaceae</taxon>
        <taxon>Rhizopus</taxon>
    </lineage>
</organism>
<gene>
    <name evidence="3" type="ORF">G6F64_014284</name>
</gene>
<dbReference type="InterPro" id="IPR036890">
    <property type="entry name" value="HATPase_C_sf"/>
</dbReference>
<dbReference type="SUPFAM" id="SSF55874">
    <property type="entry name" value="ATPase domain of HSP90 chaperone/DNA topoisomerase II/histidine kinase"/>
    <property type="match status" value="1"/>
</dbReference>
<dbReference type="PANTHER" id="PTHR45339:SF1">
    <property type="entry name" value="HYBRID SIGNAL TRANSDUCTION HISTIDINE KINASE J"/>
    <property type="match status" value="1"/>
</dbReference>